<proteinExistence type="predicted"/>
<dbReference type="AlphaFoldDB" id="A0A6M3IH79"/>
<accession>A0A6M3IH79</accession>
<reference evidence="1" key="1">
    <citation type="submission" date="2020-03" db="EMBL/GenBank/DDBJ databases">
        <title>The deep terrestrial virosphere.</title>
        <authorList>
            <person name="Holmfeldt K."/>
            <person name="Nilsson E."/>
            <person name="Simone D."/>
            <person name="Lopez-Fernandez M."/>
            <person name="Wu X."/>
            <person name="de Brujin I."/>
            <person name="Lundin D."/>
            <person name="Andersson A."/>
            <person name="Bertilsson S."/>
            <person name="Dopson M."/>
        </authorList>
    </citation>
    <scope>NUCLEOTIDE SEQUENCE</scope>
    <source>
        <strain evidence="1">MM415B01803</strain>
    </source>
</reference>
<gene>
    <name evidence="1" type="ORF">MM415B01803_0013</name>
</gene>
<dbReference type="EMBL" id="MT141236">
    <property type="protein sequence ID" value="QJA56734.1"/>
    <property type="molecule type" value="Genomic_DNA"/>
</dbReference>
<protein>
    <submittedName>
        <fullName evidence="1">Uncharacterized protein</fullName>
    </submittedName>
</protein>
<sequence>MRQPIKFKPDKGKVLDVKIVKTNKLSWVVDLLEHNEVVKRIKVSKKSRKLIYP</sequence>
<organism evidence="1">
    <name type="scientific">viral metagenome</name>
    <dbReference type="NCBI Taxonomy" id="1070528"/>
    <lineage>
        <taxon>unclassified sequences</taxon>
        <taxon>metagenomes</taxon>
        <taxon>organismal metagenomes</taxon>
    </lineage>
</organism>
<evidence type="ECO:0000313" key="1">
    <source>
        <dbReference type="EMBL" id="QJA56734.1"/>
    </source>
</evidence>
<name>A0A6M3IH79_9ZZZZ</name>